<protein>
    <submittedName>
        <fullName evidence="2">Uncharacterized protein</fullName>
    </submittedName>
</protein>
<gene>
    <name evidence="2" type="ORF">CDD82_4176</name>
</gene>
<dbReference type="Pfam" id="PF13136">
    <property type="entry name" value="DUF3984"/>
    <property type="match status" value="1"/>
</dbReference>
<feature type="region of interest" description="Disordered" evidence="1">
    <location>
        <begin position="203"/>
        <end position="230"/>
    </location>
</feature>
<reference evidence="2 3" key="1">
    <citation type="submission" date="2017-06" db="EMBL/GenBank/DDBJ databases">
        <title>Ant-infecting Ophiocordyceps genomes reveal a high diversity of potential behavioral manipulation genes and a possible major role for enterotoxins.</title>
        <authorList>
            <person name="De Bekker C."/>
            <person name="Evans H.C."/>
            <person name="Brachmann A."/>
            <person name="Hughes D.P."/>
        </authorList>
    </citation>
    <scope>NUCLEOTIDE SEQUENCE [LARGE SCALE GENOMIC DNA]</scope>
    <source>
        <strain evidence="2 3">1348a</strain>
    </source>
</reference>
<organism evidence="2 3">
    <name type="scientific">Ophiocordyceps australis</name>
    <dbReference type="NCBI Taxonomy" id="1399860"/>
    <lineage>
        <taxon>Eukaryota</taxon>
        <taxon>Fungi</taxon>
        <taxon>Dikarya</taxon>
        <taxon>Ascomycota</taxon>
        <taxon>Pezizomycotina</taxon>
        <taxon>Sordariomycetes</taxon>
        <taxon>Hypocreomycetidae</taxon>
        <taxon>Hypocreales</taxon>
        <taxon>Ophiocordycipitaceae</taxon>
        <taxon>Ophiocordyceps</taxon>
    </lineage>
</organism>
<feature type="region of interest" description="Disordered" evidence="1">
    <location>
        <begin position="55"/>
        <end position="134"/>
    </location>
</feature>
<dbReference type="AlphaFoldDB" id="A0A2C5YXY1"/>
<feature type="compositionally biased region" description="Acidic residues" evidence="1">
    <location>
        <begin position="315"/>
        <end position="331"/>
    </location>
</feature>
<evidence type="ECO:0000313" key="3">
    <source>
        <dbReference type="Proteomes" id="UP000224854"/>
    </source>
</evidence>
<feature type="compositionally biased region" description="Low complexity" evidence="1">
    <location>
        <begin position="332"/>
        <end position="343"/>
    </location>
</feature>
<dbReference type="Proteomes" id="UP000224854">
    <property type="component" value="Unassembled WGS sequence"/>
</dbReference>
<keyword evidence="3" id="KW-1185">Reference proteome</keyword>
<dbReference type="InterPro" id="IPR025040">
    <property type="entry name" value="DUF3984"/>
</dbReference>
<feature type="region of interest" description="Disordered" evidence="1">
    <location>
        <begin position="315"/>
        <end position="366"/>
    </location>
</feature>
<name>A0A2C5YXY1_9HYPO</name>
<feature type="compositionally biased region" description="Low complexity" evidence="1">
    <location>
        <begin position="206"/>
        <end position="219"/>
    </location>
</feature>
<sequence>MDIGPSHHAERARRKNRSLSSINHITLAPLTVRLPLRDGDNSDLLDLRSSLPRYPSSSYLQGKSAPATPRLLSCSTTPSRPRCHARMPSAPGDPSFLKSRSSSHLPTSSTFSGKMTPRRRRADGNSGDEGHGDSGWLLRAGALLSSEAREYKGQAWLISRQSSTSLTGMRNNFDDDGSGAAANDDDDGEIGLFEEHMLARERTMASRRGSTSARTTSLSDDGDGSRGLSDMRNYIDSPLLESGSAADEDSYFSVGVGPDFVNLDERLEQLDGLHDTSQDDEAAVRRLVRHGRPLNNQWWFSNVLGWSLFSVDEDDEDADEADDGLDDDAEDVGASSESSSARRQSARRFEGPPAERVLPPPASDEGGWKDAAWLLSVASSVVF</sequence>
<feature type="compositionally biased region" description="Low complexity" evidence="1">
    <location>
        <begin position="99"/>
        <end position="112"/>
    </location>
</feature>
<evidence type="ECO:0000313" key="2">
    <source>
        <dbReference type="EMBL" id="PHH82958.1"/>
    </source>
</evidence>
<accession>A0A2C5YXY1</accession>
<proteinExistence type="predicted"/>
<dbReference type="EMBL" id="NJEU01000034">
    <property type="protein sequence ID" value="PHH82958.1"/>
    <property type="molecule type" value="Genomic_DNA"/>
</dbReference>
<comment type="caution">
    <text evidence="2">The sequence shown here is derived from an EMBL/GenBank/DDBJ whole genome shotgun (WGS) entry which is preliminary data.</text>
</comment>
<evidence type="ECO:0000256" key="1">
    <source>
        <dbReference type="SAM" id="MobiDB-lite"/>
    </source>
</evidence>
<dbReference type="OrthoDB" id="5339776at2759"/>